<sequence>MHCKEKLITDSKNGPQANRECLKAALVWSPAPEAAHAHVSKPSPNSGSAGTPPTPAQTPVGVGGGSTGGQQQQQHQQHNNNNNHQHPVAPHHHHHHQTHNHHVAHHHGPSASSINNNNNNPPTSSQPQAGLMHWMSVMAEHMTSANPHHHDVHYMWNGVELEG</sequence>
<feature type="compositionally biased region" description="Low complexity" evidence="1">
    <location>
        <begin position="69"/>
        <end position="88"/>
    </location>
</feature>
<gene>
    <name evidence="2" type="ORF">OUZ56_008928</name>
</gene>
<name>A0ABR0AEI1_9CRUS</name>
<proteinExistence type="predicted"/>
<feature type="region of interest" description="Disordered" evidence="1">
    <location>
        <begin position="33"/>
        <end position="128"/>
    </location>
</feature>
<evidence type="ECO:0000313" key="3">
    <source>
        <dbReference type="Proteomes" id="UP001234178"/>
    </source>
</evidence>
<keyword evidence="3" id="KW-1185">Reference proteome</keyword>
<feature type="compositionally biased region" description="Polar residues" evidence="1">
    <location>
        <begin position="42"/>
        <end position="51"/>
    </location>
</feature>
<comment type="caution">
    <text evidence="2">The sequence shown here is derived from an EMBL/GenBank/DDBJ whole genome shotgun (WGS) entry which is preliminary data.</text>
</comment>
<protein>
    <submittedName>
        <fullName evidence="2">Uncharacterized protein</fullName>
    </submittedName>
</protein>
<reference evidence="2 3" key="1">
    <citation type="journal article" date="2023" name="Nucleic Acids Res.">
        <title>The hologenome of Daphnia magna reveals possible DNA methylation and microbiome-mediated evolution of the host genome.</title>
        <authorList>
            <person name="Chaturvedi A."/>
            <person name="Li X."/>
            <person name="Dhandapani V."/>
            <person name="Marshall H."/>
            <person name="Kissane S."/>
            <person name="Cuenca-Cambronero M."/>
            <person name="Asole G."/>
            <person name="Calvet F."/>
            <person name="Ruiz-Romero M."/>
            <person name="Marangio P."/>
            <person name="Guigo R."/>
            <person name="Rago D."/>
            <person name="Mirbahai L."/>
            <person name="Eastwood N."/>
            <person name="Colbourne J.K."/>
            <person name="Zhou J."/>
            <person name="Mallon E."/>
            <person name="Orsini L."/>
        </authorList>
    </citation>
    <scope>NUCLEOTIDE SEQUENCE [LARGE SCALE GENOMIC DNA]</scope>
    <source>
        <strain evidence="2">LRV0_1</strain>
    </source>
</reference>
<accession>A0ABR0AEI1</accession>
<dbReference type="EMBL" id="JAOYFB010000037">
    <property type="protein sequence ID" value="KAK4023523.1"/>
    <property type="molecule type" value="Genomic_DNA"/>
</dbReference>
<organism evidence="2 3">
    <name type="scientific">Daphnia magna</name>
    <dbReference type="NCBI Taxonomy" id="35525"/>
    <lineage>
        <taxon>Eukaryota</taxon>
        <taxon>Metazoa</taxon>
        <taxon>Ecdysozoa</taxon>
        <taxon>Arthropoda</taxon>
        <taxon>Crustacea</taxon>
        <taxon>Branchiopoda</taxon>
        <taxon>Diplostraca</taxon>
        <taxon>Cladocera</taxon>
        <taxon>Anomopoda</taxon>
        <taxon>Daphniidae</taxon>
        <taxon>Daphnia</taxon>
    </lineage>
</organism>
<dbReference type="Proteomes" id="UP001234178">
    <property type="component" value="Unassembled WGS sequence"/>
</dbReference>
<feature type="compositionally biased region" description="Low complexity" evidence="1">
    <location>
        <begin position="109"/>
        <end position="127"/>
    </location>
</feature>
<evidence type="ECO:0000313" key="2">
    <source>
        <dbReference type="EMBL" id="KAK4023523.1"/>
    </source>
</evidence>
<evidence type="ECO:0000256" key="1">
    <source>
        <dbReference type="SAM" id="MobiDB-lite"/>
    </source>
</evidence>
<feature type="compositionally biased region" description="Basic residues" evidence="1">
    <location>
        <begin position="89"/>
        <end position="108"/>
    </location>
</feature>